<dbReference type="EMBL" id="FUWH01000007">
    <property type="protein sequence ID" value="SJZ99294.1"/>
    <property type="molecule type" value="Genomic_DNA"/>
</dbReference>
<keyword evidence="11" id="KW-0472">Membrane</keyword>
<keyword evidence="10" id="KW-0626">Porin</keyword>
<keyword evidence="7" id="KW-0732">Signal</keyword>
<feature type="domain" description="SLBB" evidence="16">
    <location>
        <begin position="146"/>
        <end position="225"/>
    </location>
</feature>
<proteinExistence type="inferred from homology"/>
<keyword evidence="5" id="KW-0762">Sugar transport</keyword>
<dbReference type="InterPro" id="IPR003715">
    <property type="entry name" value="Poly_export_N"/>
</dbReference>
<evidence type="ECO:0000259" key="16">
    <source>
        <dbReference type="Pfam" id="PF22461"/>
    </source>
</evidence>
<evidence type="ECO:0000256" key="14">
    <source>
        <dbReference type="ARBA" id="ARBA00023288"/>
    </source>
</evidence>
<evidence type="ECO:0000259" key="15">
    <source>
        <dbReference type="Pfam" id="PF02563"/>
    </source>
</evidence>
<keyword evidence="12" id="KW-0564">Palmitate</keyword>
<dbReference type="PANTHER" id="PTHR33619">
    <property type="entry name" value="POLYSACCHARIDE EXPORT PROTEIN GFCE-RELATED"/>
    <property type="match status" value="1"/>
</dbReference>
<accession>A0A1T4Q6I0</accession>
<evidence type="ECO:0000256" key="5">
    <source>
        <dbReference type="ARBA" id="ARBA00022597"/>
    </source>
</evidence>
<organism evidence="17 18">
    <name type="scientific">Sediminibacterium ginsengisoli</name>
    <dbReference type="NCBI Taxonomy" id="413434"/>
    <lineage>
        <taxon>Bacteria</taxon>
        <taxon>Pseudomonadati</taxon>
        <taxon>Bacteroidota</taxon>
        <taxon>Chitinophagia</taxon>
        <taxon>Chitinophagales</taxon>
        <taxon>Chitinophagaceae</taxon>
        <taxon>Sediminibacterium</taxon>
    </lineage>
</organism>
<dbReference type="STRING" id="413434.SAMN04488132_107169"/>
<comment type="similarity">
    <text evidence="2">Belongs to the BexD/CtrA/VexA family.</text>
</comment>
<keyword evidence="8" id="KW-0625">Polysaccharide transport</keyword>
<dbReference type="InterPro" id="IPR049712">
    <property type="entry name" value="Poly_export"/>
</dbReference>
<name>A0A1T4Q6I0_9BACT</name>
<protein>
    <submittedName>
        <fullName evidence="17">Polysaccharide export outer membrane protein</fullName>
    </submittedName>
</protein>
<dbReference type="AlphaFoldDB" id="A0A1T4Q6I0"/>
<evidence type="ECO:0000256" key="9">
    <source>
        <dbReference type="ARBA" id="ARBA00023065"/>
    </source>
</evidence>
<evidence type="ECO:0000256" key="7">
    <source>
        <dbReference type="ARBA" id="ARBA00022729"/>
    </source>
</evidence>
<evidence type="ECO:0000313" key="18">
    <source>
        <dbReference type="Proteomes" id="UP000190888"/>
    </source>
</evidence>
<dbReference type="InterPro" id="IPR054765">
    <property type="entry name" value="SLBB_dom"/>
</dbReference>
<keyword evidence="6" id="KW-0812">Transmembrane</keyword>
<dbReference type="Gene3D" id="3.10.560.10">
    <property type="entry name" value="Outer membrane lipoprotein wza domain like"/>
    <property type="match status" value="1"/>
</dbReference>
<keyword evidence="3" id="KW-0813">Transport</keyword>
<dbReference type="PROSITE" id="PS51257">
    <property type="entry name" value="PROKAR_LIPOPROTEIN"/>
    <property type="match status" value="1"/>
</dbReference>
<dbReference type="Pfam" id="PF02563">
    <property type="entry name" value="Poly_export"/>
    <property type="match status" value="1"/>
</dbReference>
<keyword evidence="14" id="KW-0449">Lipoprotein</keyword>
<dbReference type="GO" id="GO:0015288">
    <property type="term" value="F:porin activity"/>
    <property type="evidence" value="ECO:0007669"/>
    <property type="project" value="UniProtKB-KW"/>
</dbReference>
<dbReference type="GO" id="GO:0006811">
    <property type="term" value="P:monoatomic ion transport"/>
    <property type="evidence" value="ECO:0007669"/>
    <property type="project" value="UniProtKB-KW"/>
</dbReference>
<dbReference type="PANTHER" id="PTHR33619:SF3">
    <property type="entry name" value="POLYSACCHARIDE EXPORT PROTEIN GFCE-RELATED"/>
    <property type="match status" value="1"/>
</dbReference>
<dbReference type="RefSeq" id="WP_078831934.1">
    <property type="nucleotide sequence ID" value="NZ_FUWH01000007.1"/>
</dbReference>
<sequence>MMRRSYWIFLPFIFMYACQGQKKLVNNFSYFQNGTDSLGKAVFKEPVIQPNDLLSIQVYSGTLSQEQAVLFNLPNAGGAGMQSNNAQGAATANGYLVDMDGQIAMPVIGKIKAAGLTRGELAKTVEAKIADYVKNPNVLVRYLQFKVNVIGEVKAPGTKSFNTDRVTLLDALSASGDLTDFGKRENVRVFRETNGERKVYEVDLRNASFFQSPAYQLQQNDVVYVDAINNKLKLVNANPNVQRDISLVLSLLSGVAILLNTYILLTR</sequence>
<evidence type="ECO:0000256" key="2">
    <source>
        <dbReference type="ARBA" id="ARBA00009450"/>
    </source>
</evidence>
<evidence type="ECO:0000256" key="8">
    <source>
        <dbReference type="ARBA" id="ARBA00023047"/>
    </source>
</evidence>
<gene>
    <name evidence="17" type="ORF">SAMN04488132_107169</name>
</gene>
<dbReference type="Pfam" id="PF22461">
    <property type="entry name" value="SLBB_2"/>
    <property type="match status" value="1"/>
</dbReference>
<evidence type="ECO:0000256" key="13">
    <source>
        <dbReference type="ARBA" id="ARBA00023237"/>
    </source>
</evidence>
<feature type="domain" description="Polysaccharide export protein N-terminal" evidence="15">
    <location>
        <begin position="45"/>
        <end position="141"/>
    </location>
</feature>
<evidence type="ECO:0000256" key="4">
    <source>
        <dbReference type="ARBA" id="ARBA00022452"/>
    </source>
</evidence>
<evidence type="ECO:0000313" key="17">
    <source>
        <dbReference type="EMBL" id="SJZ99294.1"/>
    </source>
</evidence>
<dbReference type="Proteomes" id="UP000190888">
    <property type="component" value="Unassembled WGS sequence"/>
</dbReference>
<dbReference type="GO" id="GO:0009279">
    <property type="term" value="C:cell outer membrane"/>
    <property type="evidence" value="ECO:0007669"/>
    <property type="project" value="UniProtKB-SubCell"/>
</dbReference>
<evidence type="ECO:0000256" key="11">
    <source>
        <dbReference type="ARBA" id="ARBA00023136"/>
    </source>
</evidence>
<keyword evidence="9" id="KW-0406">Ion transport</keyword>
<dbReference type="GO" id="GO:0046930">
    <property type="term" value="C:pore complex"/>
    <property type="evidence" value="ECO:0007669"/>
    <property type="project" value="UniProtKB-KW"/>
</dbReference>
<dbReference type="OrthoDB" id="662756at2"/>
<reference evidence="17 18" key="1">
    <citation type="submission" date="2017-02" db="EMBL/GenBank/DDBJ databases">
        <authorList>
            <person name="Peterson S.W."/>
        </authorList>
    </citation>
    <scope>NUCLEOTIDE SEQUENCE [LARGE SCALE GENOMIC DNA]</scope>
    <source>
        <strain evidence="17 18">DSM 22335</strain>
    </source>
</reference>
<evidence type="ECO:0000256" key="6">
    <source>
        <dbReference type="ARBA" id="ARBA00022692"/>
    </source>
</evidence>
<keyword evidence="18" id="KW-1185">Reference proteome</keyword>
<keyword evidence="13" id="KW-0998">Cell outer membrane</keyword>
<evidence type="ECO:0000256" key="12">
    <source>
        <dbReference type="ARBA" id="ARBA00023139"/>
    </source>
</evidence>
<evidence type="ECO:0000256" key="1">
    <source>
        <dbReference type="ARBA" id="ARBA00004571"/>
    </source>
</evidence>
<dbReference type="GO" id="GO:0015159">
    <property type="term" value="F:polysaccharide transmembrane transporter activity"/>
    <property type="evidence" value="ECO:0007669"/>
    <property type="project" value="InterPro"/>
</dbReference>
<keyword evidence="4" id="KW-1134">Transmembrane beta strand</keyword>
<comment type="subcellular location">
    <subcellularLocation>
        <location evidence="1">Cell outer membrane</location>
        <topology evidence="1">Multi-pass membrane protein</topology>
    </subcellularLocation>
</comment>
<evidence type="ECO:0000256" key="10">
    <source>
        <dbReference type="ARBA" id="ARBA00023114"/>
    </source>
</evidence>
<evidence type="ECO:0000256" key="3">
    <source>
        <dbReference type="ARBA" id="ARBA00022448"/>
    </source>
</evidence>